<dbReference type="Proteomes" id="UP000092993">
    <property type="component" value="Unassembled WGS sequence"/>
</dbReference>
<protein>
    <submittedName>
        <fullName evidence="4">Uncharacterized protein</fullName>
    </submittedName>
</protein>
<dbReference type="InterPro" id="IPR010730">
    <property type="entry name" value="HET"/>
</dbReference>
<dbReference type="AlphaFoldDB" id="A0A1C7LYM8"/>
<dbReference type="PANTHER" id="PTHR10622">
    <property type="entry name" value="HET DOMAIN-CONTAINING PROTEIN"/>
    <property type="match status" value="1"/>
</dbReference>
<reference evidence="4 5" key="1">
    <citation type="submission" date="2016-03" db="EMBL/GenBank/DDBJ databases">
        <title>Whole genome sequencing of Grifola frondosa 9006-11.</title>
        <authorList>
            <person name="Min B."/>
            <person name="Park H."/>
            <person name="Kim J.-G."/>
            <person name="Cho H."/>
            <person name="Oh Y.-L."/>
            <person name="Kong W.-S."/>
            <person name="Choi I.-G."/>
        </authorList>
    </citation>
    <scope>NUCLEOTIDE SEQUENCE [LARGE SCALE GENOMIC DNA]</scope>
    <source>
        <strain evidence="4 5">9006-11</strain>
    </source>
</reference>
<evidence type="ECO:0000313" key="4">
    <source>
        <dbReference type="EMBL" id="OBZ69801.1"/>
    </source>
</evidence>
<keyword evidence="5" id="KW-1185">Reference proteome</keyword>
<evidence type="ECO:0000259" key="3">
    <source>
        <dbReference type="Pfam" id="PF26640"/>
    </source>
</evidence>
<evidence type="ECO:0000256" key="1">
    <source>
        <dbReference type="SAM" id="MobiDB-lite"/>
    </source>
</evidence>
<comment type="caution">
    <text evidence="4">The sequence shown here is derived from an EMBL/GenBank/DDBJ whole genome shotgun (WGS) entry which is preliminary data.</text>
</comment>
<dbReference type="InterPro" id="IPR058525">
    <property type="entry name" value="DUF8212"/>
</dbReference>
<feature type="domain" description="DUF8212" evidence="3">
    <location>
        <begin position="276"/>
        <end position="297"/>
    </location>
</feature>
<feature type="domain" description="Heterokaryon incompatibility" evidence="2">
    <location>
        <begin position="23"/>
        <end position="187"/>
    </location>
</feature>
<dbReference type="PANTHER" id="PTHR10622:SF10">
    <property type="entry name" value="HET DOMAIN-CONTAINING PROTEIN"/>
    <property type="match status" value="1"/>
</dbReference>
<gene>
    <name evidence="4" type="ORF">A0H81_10547</name>
</gene>
<evidence type="ECO:0000313" key="5">
    <source>
        <dbReference type="Proteomes" id="UP000092993"/>
    </source>
</evidence>
<evidence type="ECO:0000259" key="2">
    <source>
        <dbReference type="Pfam" id="PF06985"/>
    </source>
</evidence>
<feature type="region of interest" description="Disordered" evidence="1">
    <location>
        <begin position="133"/>
        <end position="160"/>
    </location>
</feature>
<dbReference type="STRING" id="5627.A0A1C7LYM8"/>
<dbReference type="OrthoDB" id="2747207at2759"/>
<proteinExistence type="predicted"/>
<dbReference type="Pfam" id="PF06985">
    <property type="entry name" value="HET"/>
    <property type="match status" value="1"/>
</dbReference>
<name>A0A1C7LYM8_GRIFR</name>
<sequence length="381" mass="44458">MRLLHTRTLTLKEFPNSQRAEPYAILSHVWRKEEVLFHHIQDLNIAKKLRGFPKVFGCCERARDEGYEWVWIDTCCIDKSSSSELSEAINSMFAWYKEAEVCYVYLDDVPAKPAALYISATLITDDIETVRKWEDDSDDESSDDSSIYKDMEPDAPDEFVEDGSESERWLAMFKDSRWFTRGWTLQELIAPRESVFLAQNWSEVGTRKDMVHVIEEASRVHCNVLLGVLPLEEVSIADRMRWASRRSTTRVEDRAYSLMGLFGIHMPTIYGEGIEAFMRLQHEILQRTTDHTIFAWTFSDRPNWDSCLTHGPECFSHIRLMEQIPYTEYSKIFGISDFLPPEHSLTNFGIRIHLPIRPHKSEKGRYLAALACYDCRTPRYK</sequence>
<dbReference type="OMA" id="LANENCD"/>
<dbReference type="EMBL" id="LUGG01000015">
    <property type="protein sequence ID" value="OBZ69801.1"/>
    <property type="molecule type" value="Genomic_DNA"/>
</dbReference>
<dbReference type="Pfam" id="PF26640">
    <property type="entry name" value="DUF8212"/>
    <property type="match status" value="1"/>
</dbReference>
<accession>A0A1C7LYM8</accession>
<organism evidence="4 5">
    <name type="scientific">Grifola frondosa</name>
    <name type="common">Maitake</name>
    <name type="synonym">Polyporus frondosus</name>
    <dbReference type="NCBI Taxonomy" id="5627"/>
    <lineage>
        <taxon>Eukaryota</taxon>
        <taxon>Fungi</taxon>
        <taxon>Dikarya</taxon>
        <taxon>Basidiomycota</taxon>
        <taxon>Agaricomycotina</taxon>
        <taxon>Agaricomycetes</taxon>
        <taxon>Polyporales</taxon>
        <taxon>Grifolaceae</taxon>
        <taxon>Grifola</taxon>
    </lineage>
</organism>